<reference evidence="8" key="2">
    <citation type="submission" date="2025-08" db="UniProtKB">
        <authorList>
            <consortium name="Ensembl"/>
        </authorList>
    </citation>
    <scope>IDENTIFICATION</scope>
</reference>
<name>A0A3B4CHH1_PYGNA</name>
<evidence type="ECO:0000256" key="6">
    <source>
        <dbReference type="RuleBase" id="RU363053"/>
    </source>
</evidence>
<evidence type="ECO:0000256" key="4">
    <source>
        <dbReference type="ARBA" id="ARBA00022989"/>
    </source>
</evidence>
<organism evidence="8 9">
    <name type="scientific">Pygocentrus nattereri</name>
    <name type="common">Red-bellied piranha</name>
    <dbReference type="NCBI Taxonomy" id="42514"/>
    <lineage>
        <taxon>Eukaryota</taxon>
        <taxon>Metazoa</taxon>
        <taxon>Chordata</taxon>
        <taxon>Craniata</taxon>
        <taxon>Vertebrata</taxon>
        <taxon>Euteleostomi</taxon>
        <taxon>Actinopterygii</taxon>
        <taxon>Neopterygii</taxon>
        <taxon>Teleostei</taxon>
        <taxon>Ostariophysi</taxon>
        <taxon>Characiformes</taxon>
        <taxon>Characoidei</taxon>
        <taxon>Pygocentrus</taxon>
    </lineage>
</organism>
<evidence type="ECO:0008006" key="10">
    <source>
        <dbReference type="Google" id="ProtNLM"/>
    </source>
</evidence>
<dbReference type="OMA" id="IHTITEF"/>
<dbReference type="STRING" id="42514.ENSPNAP00000010893"/>
<dbReference type="GO" id="GO:0016020">
    <property type="term" value="C:membrane"/>
    <property type="evidence" value="ECO:0007669"/>
    <property type="project" value="UniProtKB-SubCell"/>
</dbReference>
<gene>
    <name evidence="8" type="primary">MPV17L2</name>
</gene>
<proteinExistence type="inferred from homology"/>
<evidence type="ECO:0000256" key="3">
    <source>
        <dbReference type="ARBA" id="ARBA00022692"/>
    </source>
</evidence>
<dbReference type="GeneTree" id="ENSGT00940000160620"/>
<dbReference type="RefSeq" id="XP_017557744.1">
    <property type="nucleotide sequence ID" value="XM_017702255.2"/>
</dbReference>
<evidence type="ECO:0000256" key="5">
    <source>
        <dbReference type="ARBA" id="ARBA00023136"/>
    </source>
</evidence>
<evidence type="ECO:0000313" key="8">
    <source>
        <dbReference type="Ensembl" id="ENSPNAP00000010893.1"/>
    </source>
</evidence>
<dbReference type="InterPro" id="IPR007248">
    <property type="entry name" value="Mpv17_PMP22"/>
</dbReference>
<dbReference type="CTD" id="84769"/>
<keyword evidence="3" id="KW-0812">Transmembrane</keyword>
<dbReference type="PANTHER" id="PTHR11266:SF8">
    <property type="entry name" value="MPV17-LIKE PROTEIN 2"/>
    <property type="match status" value="1"/>
</dbReference>
<keyword evidence="4" id="KW-1133">Transmembrane helix</keyword>
<comment type="similarity">
    <text evidence="2 6">Belongs to the peroxisomal membrane protein PXMP2/4 family.</text>
</comment>
<feature type="region of interest" description="Disordered" evidence="7">
    <location>
        <begin position="194"/>
        <end position="214"/>
    </location>
</feature>
<dbReference type="AlphaFoldDB" id="A0A3B4CHH1"/>
<dbReference type="PANTHER" id="PTHR11266">
    <property type="entry name" value="PEROXISOMAL MEMBRANE PROTEIN 2, PXMP2 MPV17"/>
    <property type="match status" value="1"/>
</dbReference>
<keyword evidence="5" id="KW-0472">Membrane</keyword>
<protein>
    <recommendedName>
        <fullName evidence="10">Mpv17-like protein 2</fullName>
    </recommendedName>
</protein>
<dbReference type="Proteomes" id="UP001501920">
    <property type="component" value="Chromosome 15"/>
</dbReference>
<dbReference type="GeneID" id="108430079"/>
<evidence type="ECO:0000256" key="1">
    <source>
        <dbReference type="ARBA" id="ARBA00004141"/>
    </source>
</evidence>
<dbReference type="Ensembl" id="ENSPNAT00000017680.2">
    <property type="protein sequence ID" value="ENSPNAP00000010893.1"/>
    <property type="gene ID" value="ENSPNAG00000005362.2"/>
</dbReference>
<dbReference type="GO" id="GO:0005739">
    <property type="term" value="C:mitochondrion"/>
    <property type="evidence" value="ECO:0007669"/>
    <property type="project" value="TreeGrafter"/>
</dbReference>
<dbReference type="OrthoDB" id="10267969at2759"/>
<comment type="subcellular location">
    <subcellularLocation>
        <location evidence="1">Membrane</location>
        <topology evidence="1">Multi-pass membrane protein</topology>
    </subcellularLocation>
</comment>
<evidence type="ECO:0000313" key="9">
    <source>
        <dbReference type="Proteomes" id="UP001501920"/>
    </source>
</evidence>
<evidence type="ECO:0000256" key="7">
    <source>
        <dbReference type="SAM" id="MobiDB-lite"/>
    </source>
</evidence>
<dbReference type="GO" id="GO:0061668">
    <property type="term" value="P:mitochondrial ribosome assembly"/>
    <property type="evidence" value="ECO:0007669"/>
    <property type="project" value="TreeGrafter"/>
</dbReference>
<reference evidence="8" key="3">
    <citation type="submission" date="2025-09" db="UniProtKB">
        <authorList>
            <consortium name="Ensembl"/>
        </authorList>
    </citation>
    <scope>IDENTIFICATION</scope>
</reference>
<accession>A0A3B4CHH1</accession>
<keyword evidence="9" id="KW-1185">Reference proteome</keyword>
<reference evidence="8 9" key="1">
    <citation type="submission" date="2020-10" db="EMBL/GenBank/DDBJ databases">
        <title>Pygocentrus nattereri (red-bellied piranha) genome, fPygNat1, primary haplotype.</title>
        <authorList>
            <person name="Myers G."/>
            <person name="Meyer A."/>
            <person name="Karagic N."/>
            <person name="Pippel M."/>
            <person name="Winkler S."/>
            <person name="Tracey A."/>
            <person name="Wood J."/>
            <person name="Formenti G."/>
            <person name="Howe K."/>
            <person name="Fedrigo O."/>
            <person name="Jarvis E.D."/>
        </authorList>
    </citation>
    <scope>NUCLEOTIDE SEQUENCE [LARGE SCALE GENOMIC DNA]</scope>
</reference>
<sequence>MIPRSKDLLVRISFCWKPLFSGRYLIVTNIISSGGMLALGDCIQQGREKHRTPEKSWEWQRTGRMSAVGCSMGPFLHYWYQWLDKAYSGRVVKTVAKKVLIDQLVASPVLGAWYFIGMGIMEGRGWFRGCIEFKEKFWEFYKADWCVWPTAQMINFYFLPAKFRVLYVNTVTLGWDTYLSYLKHRENQQVDISGPDVQESSVPLPDVKPLDDKL</sequence>
<evidence type="ECO:0000256" key="2">
    <source>
        <dbReference type="ARBA" id="ARBA00006824"/>
    </source>
</evidence>
<dbReference type="Pfam" id="PF04117">
    <property type="entry name" value="Mpv17_PMP22"/>
    <property type="match status" value="1"/>
</dbReference>